<comment type="cofactor">
    <cofactor evidence="3 14">
        <name>a divalent metal cation</name>
        <dbReference type="ChEBI" id="CHEBI:60240"/>
    </cofactor>
</comment>
<dbReference type="RefSeq" id="WP_206583263.1">
    <property type="nucleotide sequence ID" value="NZ_JAFJZZ010000009.1"/>
</dbReference>
<feature type="region of interest" description="2-C-methyl-D-erythritol 2,4-cyclodiphosphate synthase" evidence="14">
    <location>
        <begin position="227"/>
        <end position="389"/>
    </location>
</feature>
<keyword evidence="11 14" id="KW-0414">Isoprene biosynthesis</keyword>
<evidence type="ECO:0000256" key="6">
    <source>
        <dbReference type="ARBA" id="ARBA00008480"/>
    </source>
</evidence>
<comment type="similarity">
    <text evidence="14">In the C-terminal section; belongs to the IspF family.</text>
</comment>
<dbReference type="AlphaFoldDB" id="A0A939DAU8"/>
<evidence type="ECO:0000256" key="5">
    <source>
        <dbReference type="ARBA" id="ARBA00004787"/>
    </source>
</evidence>
<feature type="site" description="Transition state stabilizer" evidence="14">
    <location>
        <position position="26"/>
    </location>
</feature>
<feature type="site" description="Transition state stabilizer" evidence="14">
    <location>
        <position position="358"/>
    </location>
</feature>
<evidence type="ECO:0000256" key="8">
    <source>
        <dbReference type="ARBA" id="ARBA00022679"/>
    </source>
</evidence>
<keyword evidence="13 14" id="KW-0511">Multifunctional enzyme</keyword>
<evidence type="ECO:0000256" key="9">
    <source>
        <dbReference type="ARBA" id="ARBA00022695"/>
    </source>
</evidence>
<evidence type="ECO:0000256" key="4">
    <source>
        <dbReference type="ARBA" id="ARBA00004709"/>
    </source>
</evidence>
<comment type="catalytic activity">
    <reaction evidence="2 14">
        <text>2-C-methyl-D-erythritol 4-phosphate + CTP + H(+) = 4-CDP-2-C-methyl-D-erythritol + diphosphate</text>
        <dbReference type="Rhea" id="RHEA:13429"/>
        <dbReference type="ChEBI" id="CHEBI:15378"/>
        <dbReference type="ChEBI" id="CHEBI:33019"/>
        <dbReference type="ChEBI" id="CHEBI:37563"/>
        <dbReference type="ChEBI" id="CHEBI:57823"/>
        <dbReference type="ChEBI" id="CHEBI:58262"/>
        <dbReference type="EC" id="2.7.7.60"/>
    </reaction>
</comment>
<evidence type="ECO:0000256" key="10">
    <source>
        <dbReference type="ARBA" id="ARBA00022723"/>
    </source>
</evidence>
<evidence type="ECO:0000256" key="7">
    <source>
        <dbReference type="ARBA" id="ARBA00009789"/>
    </source>
</evidence>
<dbReference type="CDD" id="cd00554">
    <property type="entry name" value="MECDP_synthase"/>
    <property type="match status" value="1"/>
</dbReference>
<accession>A0A939DAU8</accession>
<dbReference type="InterPro" id="IPR018294">
    <property type="entry name" value="ISPD_synthase_CS"/>
</dbReference>
<dbReference type="InterPro" id="IPR034683">
    <property type="entry name" value="IspD/TarI"/>
</dbReference>
<dbReference type="SUPFAM" id="SSF53448">
    <property type="entry name" value="Nucleotide-diphospho-sugar transferases"/>
    <property type="match status" value="1"/>
</dbReference>
<evidence type="ECO:0000259" key="15">
    <source>
        <dbReference type="Pfam" id="PF02542"/>
    </source>
</evidence>
<feature type="binding site" evidence="14">
    <location>
        <begin position="281"/>
        <end position="283"/>
    </location>
    <ligand>
        <name>4-CDP-2-C-methyl-D-erythritol 2-phosphate</name>
        <dbReference type="ChEBI" id="CHEBI:57919"/>
    </ligand>
</feature>
<feature type="region of interest" description="2-C-methyl-D-erythritol 4-phosphate cytidylyltransferase" evidence="14">
    <location>
        <begin position="1"/>
        <end position="226"/>
    </location>
</feature>
<sequence>MYKTKKIAVIIAAAGSGKRMGSGIPKQFLKIEGLPVFIKTVDAFCRHPYIDGIFVVVSKEYLKATKEILCKHNLAKIQTVVEGGSERQDSVYNALQALPADVDYVIVHDAARPFVSDALINRTVEEMVVRGAVVAAVPVKDTIKIGDHEKRCFKETLKRDELYAVQTPQGFERKLLMDAYEKAYTDHYCGTDDAVLVERIGQAVYIVEGEYNNLKITTKEDLPMEMRIGSGYDVHRFSENRDLILGGVKIPYTVGLLGHSDADVLTHAIMDALLGAAALGDIGKHFPDTDPAYKGISSLKLLSHVGQLLAENGFQIGNIDATVIAQEPKLAAYIEQMKNNIAERLNISHNIVNVKATTTEKLGFTGRKEGIASEAVCLLKTNNFKLKEI</sequence>
<feature type="binding site" evidence="14">
    <location>
        <position position="235"/>
    </location>
    <ligand>
        <name>a divalent metal cation</name>
        <dbReference type="ChEBI" id="CHEBI:60240"/>
    </ligand>
</feature>
<comment type="pathway">
    <text evidence="5 14">Isoprenoid biosynthesis; isopentenyl diphosphate biosynthesis via DXP pathway; isopentenyl diphosphate from 1-deoxy-D-xylulose 5-phosphate: step 2/6.</text>
</comment>
<dbReference type="EC" id="2.7.7.60" evidence="14"/>
<comment type="catalytic activity">
    <reaction evidence="1 14">
        <text>4-CDP-2-C-methyl-D-erythritol 2-phosphate = 2-C-methyl-D-erythritol 2,4-cyclic diphosphate + CMP</text>
        <dbReference type="Rhea" id="RHEA:23864"/>
        <dbReference type="ChEBI" id="CHEBI:57919"/>
        <dbReference type="ChEBI" id="CHEBI:58483"/>
        <dbReference type="ChEBI" id="CHEBI:60377"/>
        <dbReference type="EC" id="4.6.1.12"/>
    </reaction>
</comment>
<dbReference type="InterPro" id="IPR050088">
    <property type="entry name" value="IspD/TarI_cytidylyltransf_bact"/>
</dbReference>
<feature type="site" description="Positions MEP for the nucleophilic attack" evidence="14">
    <location>
        <position position="215"/>
    </location>
</feature>
<dbReference type="HAMAP" id="MF_00108">
    <property type="entry name" value="IspD"/>
    <property type="match status" value="1"/>
</dbReference>
<evidence type="ECO:0000256" key="13">
    <source>
        <dbReference type="ARBA" id="ARBA00023268"/>
    </source>
</evidence>
<evidence type="ECO:0000313" key="17">
    <source>
        <dbReference type="Proteomes" id="UP000664545"/>
    </source>
</evidence>
<dbReference type="InterPro" id="IPR020555">
    <property type="entry name" value="MECDP_synthase_CS"/>
</dbReference>
<dbReference type="EMBL" id="JAFJZZ010000009">
    <property type="protein sequence ID" value="MBN7774422.1"/>
    <property type="molecule type" value="Genomic_DNA"/>
</dbReference>
<dbReference type="SUPFAM" id="SSF69765">
    <property type="entry name" value="IpsF-like"/>
    <property type="match status" value="1"/>
</dbReference>
<evidence type="ECO:0000256" key="2">
    <source>
        <dbReference type="ARBA" id="ARBA00001282"/>
    </source>
</evidence>
<feature type="binding site" evidence="14">
    <location>
        <begin position="357"/>
        <end position="360"/>
    </location>
    <ligand>
        <name>4-CDP-2-C-methyl-D-erythritol 2-phosphate</name>
        <dbReference type="ChEBI" id="CHEBI:57919"/>
    </ligand>
</feature>
<dbReference type="FunFam" id="3.30.1330.50:FF:000001">
    <property type="entry name" value="2-C-methyl-D-erythritol 2,4-cyclodiphosphate synthase"/>
    <property type="match status" value="1"/>
</dbReference>
<evidence type="ECO:0000256" key="1">
    <source>
        <dbReference type="ARBA" id="ARBA00000200"/>
    </source>
</evidence>
<feature type="binding site" evidence="14">
    <location>
        <begin position="259"/>
        <end position="260"/>
    </location>
    <ligand>
        <name>4-CDP-2-C-methyl-D-erythritol 2-phosphate</name>
        <dbReference type="ChEBI" id="CHEBI:57919"/>
    </ligand>
</feature>
<dbReference type="GO" id="GO:0050518">
    <property type="term" value="F:2-C-methyl-D-erythritol 4-phosphate cytidylyltransferase activity"/>
    <property type="evidence" value="ECO:0007669"/>
    <property type="project" value="UniProtKB-UniRule"/>
</dbReference>
<keyword evidence="8 14" id="KW-0808">Transferase</keyword>
<keyword evidence="12 14" id="KW-0456">Lyase</keyword>
<evidence type="ECO:0000256" key="3">
    <source>
        <dbReference type="ARBA" id="ARBA00001968"/>
    </source>
</evidence>
<name>A0A939DAU8_CLOAM</name>
<evidence type="ECO:0000256" key="12">
    <source>
        <dbReference type="ARBA" id="ARBA00023239"/>
    </source>
</evidence>
<gene>
    <name evidence="14" type="primary">ispDF</name>
    <name evidence="16" type="ORF">JYB65_13730</name>
</gene>
<dbReference type="PROSITE" id="PS01295">
    <property type="entry name" value="ISPD"/>
    <property type="match status" value="1"/>
</dbReference>
<keyword evidence="17" id="KW-1185">Reference proteome</keyword>
<dbReference type="InterPro" id="IPR026596">
    <property type="entry name" value="IspD/F"/>
</dbReference>
<feature type="domain" description="2-C-methyl-D-erythritol 2,4-cyclodiphosphate synthase" evidence="15">
    <location>
        <begin position="226"/>
        <end position="379"/>
    </location>
</feature>
<comment type="similarity">
    <text evidence="6">Belongs to the IspF family.</text>
</comment>
<reference evidence="16" key="1">
    <citation type="submission" date="2021-02" db="EMBL/GenBank/DDBJ databases">
        <title>Abyssanaerobacter marinus gen.nov., sp., nov, anaerobic bacterium isolated from the Onnuri vent field of Indian Ocean and suggestion of Mogibacteriaceae fam. nov., and proposal of reclassification of ambiguous this family's genus member.</title>
        <authorList>
            <person name="Kim Y.J."/>
            <person name="Yang J.-A."/>
        </authorList>
    </citation>
    <scope>NUCLEOTIDE SEQUENCE</scope>
    <source>
        <strain evidence="16">DSM 2634</strain>
    </source>
</reference>
<evidence type="ECO:0000256" key="14">
    <source>
        <dbReference type="HAMAP-Rule" id="MF_01520"/>
    </source>
</evidence>
<dbReference type="Pfam" id="PF02542">
    <property type="entry name" value="YgbB"/>
    <property type="match status" value="1"/>
</dbReference>
<dbReference type="EC" id="4.6.1.12" evidence="14"/>
<comment type="caution">
    <text evidence="16">The sequence shown here is derived from an EMBL/GenBank/DDBJ whole genome shotgun (WGS) entry which is preliminary data.</text>
</comment>
<evidence type="ECO:0000313" key="16">
    <source>
        <dbReference type="EMBL" id="MBN7774422.1"/>
    </source>
</evidence>
<dbReference type="GO" id="GO:0016114">
    <property type="term" value="P:terpenoid biosynthetic process"/>
    <property type="evidence" value="ECO:0007669"/>
    <property type="project" value="InterPro"/>
</dbReference>
<dbReference type="InterPro" id="IPR003526">
    <property type="entry name" value="MECDP_synthase"/>
</dbReference>
<keyword evidence="9 14" id="KW-0548">Nucleotidyltransferase</keyword>
<dbReference type="Gene3D" id="3.30.1330.50">
    <property type="entry name" value="2-C-methyl-D-erythritol 2,4-cyclodiphosphate synthase"/>
    <property type="match status" value="1"/>
</dbReference>
<protein>
    <recommendedName>
        <fullName evidence="14">Bifunctional enzyme IspD/IspF</fullName>
    </recommendedName>
    <domain>
        <recommendedName>
            <fullName evidence="14">2-C-methyl-D-erythritol 4-phosphate cytidylyltransferase</fullName>
            <ecNumber evidence="14">2.7.7.60</ecNumber>
        </recommendedName>
        <alternativeName>
            <fullName evidence="14">4-diphosphocytidyl-2C-methyl-D-erythritol synthase</fullName>
        </alternativeName>
        <alternativeName>
            <fullName evidence="14">MEP cytidylyltransferase</fullName>
            <shortName evidence="14">MCT</shortName>
        </alternativeName>
    </domain>
    <domain>
        <recommendedName>
            <fullName evidence="14">2-C-methyl-D-erythritol 2,4-cyclodiphosphate synthase</fullName>
            <shortName evidence="14">MECDP-synthase</shortName>
            <shortName evidence="14">MECPP-synthase</shortName>
            <shortName evidence="14">MECPS</shortName>
            <ecNumber evidence="14">4.6.1.12</ecNumber>
        </recommendedName>
    </domain>
</protein>
<dbReference type="NCBIfam" id="TIGR00151">
    <property type="entry name" value="ispF"/>
    <property type="match status" value="1"/>
</dbReference>
<dbReference type="GO" id="GO:0046872">
    <property type="term" value="F:metal ion binding"/>
    <property type="evidence" value="ECO:0007669"/>
    <property type="project" value="UniProtKB-KW"/>
</dbReference>
<dbReference type="InterPro" id="IPR001228">
    <property type="entry name" value="IspD"/>
</dbReference>
<feature type="binding site" evidence="14">
    <location>
        <begin position="286"/>
        <end position="290"/>
    </location>
    <ligand>
        <name>4-CDP-2-C-methyl-D-erythritol 2-phosphate</name>
        <dbReference type="ChEBI" id="CHEBI:57919"/>
    </ligand>
</feature>
<dbReference type="GO" id="GO:0008685">
    <property type="term" value="F:2-C-methyl-D-erythritol 2,4-cyclodiphosphate synthase activity"/>
    <property type="evidence" value="ECO:0007669"/>
    <property type="project" value="UniProtKB-UniRule"/>
</dbReference>
<comment type="function">
    <text evidence="14">Bifunctional enzyme that catalyzes the formation of 4-diphosphocytidyl-2-C-methyl-D-erythritol from CTP and 2-C-methyl-D-erythritol 4-phosphate (MEP) (IspD), and catalyzes the conversion of 4-diphosphocytidyl-2-C-methyl-D-erythritol 2-phosphate (CDP-ME2P) to 2-C-methyl-D-erythritol 2,4-cyclodiphosphate (ME-CPP) with a corresponding release of cytidine 5-monophosphate (CMP) (IspF).</text>
</comment>
<organism evidence="16 17">
    <name type="scientific">Clostridium aminobutyricum</name>
    <dbReference type="NCBI Taxonomy" id="33953"/>
    <lineage>
        <taxon>Bacteria</taxon>
        <taxon>Bacillati</taxon>
        <taxon>Bacillota</taxon>
        <taxon>Clostridia</taxon>
        <taxon>Eubacteriales</taxon>
        <taxon>Clostridiaceae</taxon>
        <taxon>Clostridium</taxon>
    </lineage>
</organism>
<evidence type="ECO:0000256" key="11">
    <source>
        <dbReference type="ARBA" id="ARBA00023229"/>
    </source>
</evidence>
<dbReference type="InterPro" id="IPR029044">
    <property type="entry name" value="Nucleotide-diphossugar_trans"/>
</dbReference>
<dbReference type="HAMAP" id="MF_00107">
    <property type="entry name" value="IspF"/>
    <property type="match status" value="1"/>
</dbReference>
<dbReference type="Pfam" id="PF01128">
    <property type="entry name" value="IspD"/>
    <property type="match status" value="1"/>
</dbReference>
<dbReference type="Gene3D" id="3.90.550.10">
    <property type="entry name" value="Spore Coat Polysaccharide Biosynthesis Protein SpsA, Chain A"/>
    <property type="match status" value="1"/>
</dbReference>
<dbReference type="GO" id="GO:0019288">
    <property type="term" value="P:isopentenyl diphosphate biosynthetic process, methylerythritol 4-phosphate pathway"/>
    <property type="evidence" value="ECO:0007669"/>
    <property type="project" value="UniProtKB-UniRule"/>
</dbReference>
<feature type="site" description="Positions MEP for the nucleophilic attack" evidence="14">
    <location>
        <position position="159"/>
    </location>
</feature>
<comment type="pathway">
    <text evidence="4 14">Isoprenoid biosynthesis; isopentenyl diphosphate biosynthesis via DXP pathway; isopentenyl diphosphate from 1-deoxy-D-xylulose 5-phosphate: step 4/6.</text>
</comment>
<feature type="binding site" evidence="14">
    <location>
        <position position="367"/>
    </location>
    <ligand>
        <name>4-CDP-2-C-methyl-D-erythritol 2-phosphate</name>
        <dbReference type="ChEBI" id="CHEBI:57919"/>
    </ligand>
</feature>
<dbReference type="PANTHER" id="PTHR32125">
    <property type="entry name" value="2-C-METHYL-D-ERYTHRITOL 4-PHOSPHATE CYTIDYLYLTRANSFERASE, CHLOROPLASTIC"/>
    <property type="match status" value="1"/>
</dbReference>
<feature type="site" description="Transition state stabilizer" evidence="14">
    <location>
        <position position="259"/>
    </location>
</feature>
<feature type="binding site" evidence="14">
    <location>
        <position position="233"/>
    </location>
    <ligand>
        <name>a divalent metal cation</name>
        <dbReference type="ChEBI" id="CHEBI:60240"/>
    </ligand>
</feature>
<dbReference type="Proteomes" id="UP000664545">
    <property type="component" value="Unassembled WGS sequence"/>
</dbReference>
<feature type="site" description="Transition state stabilizer" evidence="14">
    <location>
        <position position="19"/>
    </location>
</feature>
<dbReference type="NCBIfam" id="TIGR00453">
    <property type="entry name" value="ispD"/>
    <property type="match status" value="1"/>
</dbReference>
<comment type="similarity">
    <text evidence="7">Belongs to the IspD/TarI cytidylyltransferase family. IspD subfamily.</text>
</comment>
<dbReference type="PROSITE" id="PS01350">
    <property type="entry name" value="ISPF"/>
    <property type="match status" value="1"/>
</dbReference>
<proteinExistence type="inferred from homology"/>
<dbReference type="CDD" id="cd02516">
    <property type="entry name" value="CDP-ME_synthetase"/>
    <property type="match status" value="1"/>
</dbReference>
<dbReference type="FunFam" id="3.90.550.10:FF:000003">
    <property type="entry name" value="2-C-methyl-D-erythritol 4-phosphate cytidylyltransferase"/>
    <property type="match status" value="1"/>
</dbReference>
<feature type="binding site" evidence="14">
    <location>
        <position position="267"/>
    </location>
    <ligand>
        <name>a divalent metal cation</name>
        <dbReference type="ChEBI" id="CHEBI:60240"/>
    </ligand>
</feature>
<comment type="caution">
    <text evidence="14">Lacks conserved residue(s) required for the propagation of feature annotation.</text>
</comment>
<keyword evidence="10 14" id="KW-0479">Metal-binding</keyword>
<comment type="similarity">
    <text evidence="14">In the N-terminal section; belongs to the IspD/TarI cytidylyltransferase family. IspD subfamily.</text>
</comment>
<dbReference type="HAMAP" id="MF_01520">
    <property type="entry name" value="IspDF"/>
    <property type="match status" value="1"/>
</dbReference>
<dbReference type="InterPro" id="IPR036571">
    <property type="entry name" value="MECDP_synthase_sf"/>
</dbReference>
<feature type="binding site" evidence="14">
    <location>
        <begin position="233"/>
        <end position="235"/>
    </location>
    <ligand>
        <name>4-CDP-2-C-methyl-D-erythritol 2-phosphate</name>
        <dbReference type="ChEBI" id="CHEBI:57919"/>
    </ligand>
</feature>
<feature type="binding site" evidence="14">
    <location>
        <position position="364"/>
    </location>
    <ligand>
        <name>4-CDP-2-C-methyl-D-erythritol 2-phosphate</name>
        <dbReference type="ChEBI" id="CHEBI:57919"/>
    </ligand>
</feature>
<dbReference type="PANTHER" id="PTHR32125:SF4">
    <property type="entry name" value="2-C-METHYL-D-ERYTHRITOL 4-PHOSPHATE CYTIDYLYLTRANSFERASE, CHLOROPLASTIC"/>
    <property type="match status" value="1"/>
</dbReference>